<dbReference type="EMBL" id="PGTM01000556">
    <property type="protein sequence ID" value="PJF34226.1"/>
    <property type="molecule type" value="Genomic_DNA"/>
</dbReference>
<protein>
    <submittedName>
        <fullName evidence="2">DNA helicase</fullName>
    </submittedName>
</protein>
<keyword evidence="2" id="KW-0067">ATP-binding</keyword>
<proteinExistence type="predicted"/>
<dbReference type="Proteomes" id="UP000229681">
    <property type="component" value="Unassembled WGS sequence"/>
</dbReference>
<evidence type="ECO:0000313" key="3">
    <source>
        <dbReference type="Proteomes" id="UP000229681"/>
    </source>
</evidence>
<sequence length="144" mass="16707">MLINSVCLQHYFFPTPESEQENRVICVSGVASEKPFLVMMTNLISDLHLVGAGSASQCFPFYTYEADGTGRRENITDWALAQFRAHYQDERISKWDIFYYIYAVLHHPSYRARFAEILKRSLPRVPFAKDFWAYARAGRQLGDL</sequence>
<dbReference type="Pfam" id="PF18135">
    <property type="entry name" value="Type_ISP_C"/>
    <property type="match status" value="1"/>
</dbReference>
<feature type="non-terminal residue" evidence="2">
    <location>
        <position position="144"/>
    </location>
</feature>
<keyword evidence="2" id="KW-0547">Nucleotide-binding</keyword>
<evidence type="ECO:0000259" key="1">
    <source>
        <dbReference type="Pfam" id="PF18135"/>
    </source>
</evidence>
<accession>A0A2M8P9K4</accession>
<organism evidence="2 3">
    <name type="scientific">Candidatus Thermofonsia Clade 1 bacterium</name>
    <dbReference type="NCBI Taxonomy" id="2364210"/>
    <lineage>
        <taxon>Bacteria</taxon>
        <taxon>Bacillati</taxon>
        <taxon>Chloroflexota</taxon>
        <taxon>Candidatus Thermofontia</taxon>
        <taxon>Candidatus Thermofonsia Clade 1</taxon>
    </lineage>
</organism>
<dbReference type="AlphaFoldDB" id="A0A2M8P9K4"/>
<evidence type="ECO:0000313" key="2">
    <source>
        <dbReference type="EMBL" id="PJF34226.1"/>
    </source>
</evidence>
<gene>
    <name evidence="2" type="ORF">CUN49_16695</name>
</gene>
<keyword evidence="2" id="KW-0378">Hydrolase</keyword>
<name>A0A2M8P9K4_9CHLR</name>
<keyword evidence="2" id="KW-0347">Helicase</keyword>
<dbReference type="InterPro" id="IPR041635">
    <property type="entry name" value="Type_ISP_LLaBIII_C"/>
</dbReference>
<reference evidence="2 3" key="1">
    <citation type="submission" date="2017-11" db="EMBL/GenBank/DDBJ databases">
        <title>Evolution of Phototrophy in the Chloroflexi Phylum Driven by Horizontal Gene Transfer.</title>
        <authorList>
            <person name="Ward L.M."/>
            <person name="Hemp J."/>
            <person name="Shih P.M."/>
            <person name="Mcglynn S.E."/>
            <person name="Fischer W."/>
        </authorList>
    </citation>
    <scope>NUCLEOTIDE SEQUENCE [LARGE SCALE GENOMIC DNA]</scope>
    <source>
        <strain evidence="2">JP3_13</strain>
    </source>
</reference>
<feature type="domain" description="Type ISP restriction-modification enzyme LLaBIII C-terminal specificity" evidence="1">
    <location>
        <begin position="13"/>
        <end position="144"/>
    </location>
</feature>
<comment type="caution">
    <text evidence="2">The sequence shown here is derived from an EMBL/GenBank/DDBJ whole genome shotgun (WGS) entry which is preliminary data.</text>
</comment>
<dbReference type="GO" id="GO:0004386">
    <property type="term" value="F:helicase activity"/>
    <property type="evidence" value="ECO:0007669"/>
    <property type="project" value="UniProtKB-KW"/>
</dbReference>